<accession>A0ABS3APF6</accession>
<evidence type="ECO:0000313" key="1">
    <source>
        <dbReference type="EMBL" id="MBN3968790.1"/>
    </source>
</evidence>
<dbReference type="RefSeq" id="WP_205894278.1">
    <property type="nucleotide sequence ID" value="NZ_JADEVO010000079.1"/>
</dbReference>
<dbReference type="Proteomes" id="UP000772591">
    <property type="component" value="Unassembled WGS sequence"/>
</dbReference>
<evidence type="ECO:0000313" key="2">
    <source>
        <dbReference type="Proteomes" id="UP000772591"/>
    </source>
</evidence>
<protein>
    <submittedName>
        <fullName evidence="1">Uncharacterized protein</fullName>
    </submittedName>
</protein>
<comment type="caution">
    <text evidence="1">The sequence shown here is derived from an EMBL/GenBank/DDBJ whole genome shotgun (WGS) entry which is preliminary data.</text>
</comment>
<organism evidence="1 2">
    <name type="scientific">Pseudomonas gregormendelii</name>
    <dbReference type="NCBI Taxonomy" id="1628277"/>
    <lineage>
        <taxon>Bacteria</taxon>
        <taxon>Pseudomonadati</taxon>
        <taxon>Pseudomonadota</taxon>
        <taxon>Gammaproteobacteria</taxon>
        <taxon>Pseudomonadales</taxon>
        <taxon>Pseudomonadaceae</taxon>
        <taxon>Pseudomonas</taxon>
    </lineage>
</organism>
<proteinExistence type="predicted"/>
<keyword evidence="2" id="KW-1185">Reference proteome</keyword>
<reference evidence="1 2" key="1">
    <citation type="journal article" date="2021" name="Int. J. Syst. Evol. Microbiol.">
        <title>Pseudomonas piscium sp. nov., Pseudomonas pisciculturae sp. nov., Pseudomonas mucoides sp. nov. and Pseudomonas neuropathica sp. nov. isolated from rainbow trout.</title>
        <authorList>
            <person name="Duman M."/>
            <person name="Mulet M."/>
            <person name="Altun S."/>
            <person name="Saticioglu I.B."/>
            <person name="Gomila M."/>
            <person name="Lalucat J."/>
            <person name="Garcia-Valdes E."/>
        </authorList>
    </citation>
    <scope>NUCLEOTIDE SEQUENCE [LARGE SCALE GENOMIC DNA]</scope>
    <source>
        <strain evidence="1 2">LMG 28632</strain>
    </source>
</reference>
<sequence length="683" mass="75778">MEVLTLDGSIRSPHATFTVFSDSDLLQEKVDSLGSDRTGFFIHYTSARTALIALEAGMDLIGDDLNTLVFEKNVLLIQQKIESAKSIHEAGKASRQIFSDLDRLAHKKDLHTLLYIIENSKQVYEITSLLSKKYKKHDLTTTAKVSRMIKPNEVEVVDYKGLALNSSLALVAQMGAGKNVECIEPWFADAMLNDKMPVYLAPLKPLLDKYVGTAEHYQSLIDTDSPKKGLRTTANSFVMEQYAELRKDNKILFIDEVVRLIEQVNGGAFLSGSMQDKVFGWEIIFDAIKSAETVVLADAQLGQVYLDIIKSLTGKEFPALTTPSSDYSSIKVSMGAKVAELAAIVKLRKADGVKSAYFFDGKIEDGKALEAAFIKAGLNAVYLYSSEGNVTANGVIEISRKPESLDRYDVVICSPYIGPGWACTLQDFKNVLVHCCGTVSPASVIQSIKRFRAVETVNIAYDLRYAKRNLPEKELSVAFNLAANEIQNEAFDVSQTLTAAYDFVKNPTGKAICKMIALENYSRNNYEFFIHKAVQALGFDLEVLSHDARISRSESKLIKKEKEIISEEKLNFFLNDQFLDEKKLIELRAVKRNKGVVLADDWLIEKSEAALLMNTKGGFTEAELDFILNKNGVELIKKCEILAGESKKTHANFVKAELFREVVKFAKSGVYNAESITGGGGKN</sequence>
<gene>
    <name evidence="1" type="ORF">IMW75_26445</name>
</gene>
<dbReference type="EMBL" id="JADEVO010000079">
    <property type="protein sequence ID" value="MBN3968790.1"/>
    <property type="molecule type" value="Genomic_DNA"/>
</dbReference>
<name>A0ABS3APF6_9PSED</name>